<feature type="transmembrane region" description="Helical" evidence="1">
    <location>
        <begin position="57"/>
        <end position="76"/>
    </location>
</feature>
<keyword evidence="3" id="KW-0012">Acyltransferase</keyword>
<accession>A0A7C3HRG2</accession>
<evidence type="ECO:0000313" key="3">
    <source>
        <dbReference type="EMBL" id="HFG20181.1"/>
    </source>
</evidence>
<keyword evidence="1" id="KW-0812">Transmembrane</keyword>
<feature type="transmembrane region" description="Helical" evidence="1">
    <location>
        <begin position="188"/>
        <end position="209"/>
    </location>
</feature>
<feature type="transmembrane region" description="Helical" evidence="1">
    <location>
        <begin position="12"/>
        <end position="37"/>
    </location>
</feature>
<dbReference type="PANTHER" id="PTHR36927:SF3">
    <property type="entry name" value="GLUCANS BIOSYNTHESIS PROTEIN C"/>
    <property type="match status" value="1"/>
</dbReference>
<evidence type="ECO:0000259" key="2">
    <source>
        <dbReference type="Pfam" id="PF01757"/>
    </source>
</evidence>
<dbReference type="EMBL" id="DSWI01000012">
    <property type="protein sequence ID" value="HFG20181.1"/>
    <property type="molecule type" value="Genomic_DNA"/>
</dbReference>
<dbReference type="GO" id="GO:0016747">
    <property type="term" value="F:acyltransferase activity, transferring groups other than amino-acyl groups"/>
    <property type="evidence" value="ECO:0007669"/>
    <property type="project" value="InterPro"/>
</dbReference>
<dbReference type="InterPro" id="IPR002656">
    <property type="entry name" value="Acyl_transf_3_dom"/>
</dbReference>
<feature type="transmembrane region" description="Helical" evidence="1">
    <location>
        <begin position="327"/>
        <end position="345"/>
    </location>
</feature>
<reference evidence="3" key="1">
    <citation type="journal article" date="2020" name="mSystems">
        <title>Genome- and Community-Level Interaction Insights into Carbon Utilization and Element Cycling Functions of Hydrothermarchaeota in Hydrothermal Sediment.</title>
        <authorList>
            <person name="Zhou Z."/>
            <person name="Liu Y."/>
            <person name="Xu W."/>
            <person name="Pan J."/>
            <person name="Luo Z.H."/>
            <person name="Li M."/>
        </authorList>
    </citation>
    <scope>NUCLEOTIDE SEQUENCE [LARGE SCALE GENOMIC DNA]</scope>
    <source>
        <strain evidence="3">SpSt-524</strain>
    </source>
</reference>
<keyword evidence="1" id="KW-1133">Transmembrane helix</keyword>
<name>A0A7C3HRG2_MEIRU</name>
<feature type="transmembrane region" description="Helical" evidence="1">
    <location>
        <begin position="88"/>
        <end position="106"/>
    </location>
</feature>
<dbReference type="InterPro" id="IPR050623">
    <property type="entry name" value="Glucan_succinyl_AcylTrfase"/>
</dbReference>
<feature type="transmembrane region" description="Helical" evidence="1">
    <location>
        <begin position="351"/>
        <end position="371"/>
    </location>
</feature>
<feature type="domain" description="Acyltransferase 3" evidence="2">
    <location>
        <begin position="7"/>
        <end position="368"/>
    </location>
</feature>
<protein>
    <submittedName>
        <fullName evidence="3">Acyltransferase</fullName>
    </submittedName>
</protein>
<feature type="transmembrane region" description="Helical" evidence="1">
    <location>
        <begin position="286"/>
        <end position="306"/>
    </location>
</feature>
<dbReference type="AlphaFoldDB" id="A0A7C3HRG2"/>
<sequence>MSSDKRIHYLDWLRLLAVFLGLVFHAGRPFDGWPWIIKGPEMGWLTYFNEALTTVRLPLLFFVSGAATVFALRRASALAYTADRFKRLIIPLVMGVLLIVPPQQYIRRLSLDSSNPQHFEGSYGQFLIGPWWGDGSFLFFNLHTEHLWFLLYLFYFSLLALPVFLYLRSPLGLGFLARLETWFQAAPWRIWLLVITPATLGALLPLGLGSHPGLAEDLANLGFYFELFVLGFALYLRPSLLQAIFGQRRQFLLAGLGLILLKAYFYSSVLHRNLFVSSELLPYHEVYWSLRDLAALSLIFAILAYAHRFLNKPSGFLDRARHWVYPFYIWHQTVIVVLGYFVLKLALPVGWLYALLLTGSLVVTVLLSELVQRSAISRFLFGIHHQGKPKTEIATGDNPQASKLKQ</sequence>
<proteinExistence type="predicted"/>
<evidence type="ECO:0000256" key="1">
    <source>
        <dbReference type="SAM" id="Phobius"/>
    </source>
</evidence>
<keyword evidence="3" id="KW-0808">Transferase</keyword>
<feature type="transmembrane region" description="Helical" evidence="1">
    <location>
        <begin position="147"/>
        <end position="167"/>
    </location>
</feature>
<feature type="transmembrane region" description="Helical" evidence="1">
    <location>
        <begin position="221"/>
        <end position="238"/>
    </location>
</feature>
<keyword evidence="1" id="KW-0472">Membrane</keyword>
<dbReference type="PANTHER" id="PTHR36927">
    <property type="entry name" value="BLR4337 PROTEIN"/>
    <property type="match status" value="1"/>
</dbReference>
<gene>
    <name evidence="3" type="ORF">ENS82_05570</name>
</gene>
<comment type="caution">
    <text evidence="3">The sequence shown here is derived from an EMBL/GenBank/DDBJ whole genome shotgun (WGS) entry which is preliminary data.</text>
</comment>
<organism evidence="3">
    <name type="scientific">Meiothermus ruber</name>
    <dbReference type="NCBI Taxonomy" id="277"/>
    <lineage>
        <taxon>Bacteria</taxon>
        <taxon>Thermotogati</taxon>
        <taxon>Deinococcota</taxon>
        <taxon>Deinococci</taxon>
        <taxon>Thermales</taxon>
        <taxon>Thermaceae</taxon>
        <taxon>Meiothermus</taxon>
    </lineage>
</organism>
<feature type="transmembrane region" description="Helical" evidence="1">
    <location>
        <begin position="250"/>
        <end position="266"/>
    </location>
</feature>
<dbReference type="Pfam" id="PF01757">
    <property type="entry name" value="Acyl_transf_3"/>
    <property type="match status" value="1"/>
</dbReference>